<keyword evidence="7" id="KW-0256">Endoplasmic reticulum</keyword>
<feature type="binding site" description="axial binding residue" evidence="13">
    <location>
        <position position="104"/>
    </location>
    <ligand>
        <name>heme</name>
        <dbReference type="ChEBI" id="CHEBI:30413"/>
    </ligand>
    <ligandPart>
        <name>Fe</name>
        <dbReference type="ChEBI" id="CHEBI:18248"/>
    </ligandPart>
</feature>
<dbReference type="InterPro" id="IPR001128">
    <property type="entry name" value="Cyt_P450"/>
</dbReference>
<evidence type="ECO:0000256" key="13">
    <source>
        <dbReference type="PIRSR" id="PIRSR602401-1"/>
    </source>
</evidence>
<organism evidence="14">
    <name type="scientific">Oppiella nova</name>
    <dbReference type="NCBI Taxonomy" id="334625"/>
    <lineage>
        <taxon>Eukaryota</taxon>
        <taxon>Metazoa</taxon>
        <taxon>Ecdysozoa</taxon>
        <taxon>Arthropoda</taxon>
        <taxon>Chelicerata</taxon>
        <taxon>Arachnida</taxon>
        <taxon>Acari</taxon>
        <taxon>Acariformes</taxon>
        <taxon>Sarcoptiformes</taxon>
        <taxon>Oribatida</taxon>
        <taxon>Brachypylina</taxon>
        <taxon>Oppioidea</taxon>
        <taxon>Oppiidae</taxon>
        <taxon>Oppiella</taxon>
    </lineage>
</organism>
<dbReference type="AlphaFoldDB" id="A0A7R9LTS3"/>
<dbReference type="Proteomes" id="UP000728032">
    <property type="component" value="Unassembled WGS sequence"/>
</dbReference>
<evidence type="ECO:0000313" key="14">
    <source>
        <dbReference type="EMBL" id="CAD7647708.1"/>
    </source>
</evidence>
<comment type="subcellular location">
    <subcellularLocation>
        <location evidence="3">Endoplasmic reticulum membrane</location>
        <topology evidence="3">Peripheral membrane protein</topology>
    </subcellularLocation>
    <subcellularLocation>
        <location evidence="2">Microsome membrane</location>
        <topology evidence="2">Peripheral membrane protein</topology>
    </subcellularLocation>
</comment>
<evidence type="ECO:0000256" key="9">
    <source>
        <dbReference type="ARBA" id="ARBA00023002"/>
    </source>
</evidence>
<dbReference type="GO" id="GO:0005789">
    <property type="term" value="C:endoplasmic reticulum membrane"/>
    <property type="evidence" value="ECO:0007669"/>
    <property type="project" value="UniProtKB-SubCell"/>
</dbReference>
<dbReference type="GO" id="GO:0020037">
    <property type="term" value="F:heme binding"/>
    <property type="evidence" value="ECO:0007669"/>
    <property type="project" value="InterPro"/>
</dbReference>
<dbReference type="InterPro" id="IPR050476">
    <property type="entry name" value="Insect_CytP450_Detox"/>
</dbReference>
<evidence type="ECO:0000256" key="8">
    <source>
        <dbReference type="ARBA" id="ARBA00022848"/>
    </source>
</evidence>
<keyword evidence="12" id="KW-0472">Membrane</keyword>
<dbReference type="PANTHER" id="PTHR24292">
    <property type="entry name" value="CYTOCHROME P450"/>
    <property type="match status" value="1"/>
</dbReference>
<proteinExistence type="inferred from homology"/>
<dbReference type="PRINTS" id="PR00463">
    <property type="entry name" value="EP450I"/>
</dbReference>
<evidence type="ECO:0000256" key="3">
    <source>
        <dbReference type="ARBA" id="ARBA00004406"/>
    </source>
</evidence>
<accession>A0A7R9LTS3</accession>
<keyword evidence="10 13" id="KW-0408">Iron</keyword>
<evidence type="ECO:0000256" key="4">
    <source>
        <dbReference type="ARBA" id="ARBA00010617"/>
    </source>
</evidence>
<dbReference type="InterPro" id="IPR002401">
    <property type="entry name" value="Cyt_P450_E_grp-I"/>
</dbReference>
<comment type="similarity">
    <text evidence="4">Belongs to the cytochrome P450 family.</text>
</comment>
<dbReference type="GO" id="GO:0005506">
    <property type="term" value="F:iron ion binding"/>
    <property type="evidence" value="ECO:0007669"/>
    <property type="project" value="InterPro"/>
</dbReference>
<dbReference type="InterPro" id="IPR036396">
    <property type="entry name" value="Cyt_P450_sf"/>
</dbReference>
<dbReference type="OrthoDB" id="2789670at2759"/>
<keyword evidence="5 13" id="KW-0349">Heme</keyword>
<comment type="cofactor">
    <cofactor evidence="1 13">
        <name>heme</name>
        <dbReference type="ChEBI" id="CHEBI:30413"/>
    </cofactor>
</comment>
<evidence type="ECO:0000256" key="1">
    <source>
        <dbReference type="ARBA" id="ARBA00001971"/>
    </source>
</evidence>
<dbReference type="PANTHER" id="PTHR24292:SF54">
    <property type="entry name" value="CYP9F3-RELATED"/>
    <property type="match status" value="1"/>
</dbReference>
<dbReference type="GO" id="GO:0004497">
    <property type="term" value="F:monooxygenase activity"/>
    <property type="evidence" value="ECO:0007669"/>
    <property type="project" value="UniProtKB-KW"/>
</dbReference>
<protein>
    <recommendedName>
        <fullName evidence="16">Cytochrome P450</fullName>
    </recommendedName>
</protein>
<evidence type="ECO:0000256" key="10">
    <source>
        <dbReference type="ARBA" id="ARBA00023004"/>
    </source>
</evidence>
<dbReference type="Pfam" id="PF00067">
    <property type="entry name" value="p450"/>
    <property type="match status" value="1"/>
</dbReference>
<dbReference type="SUPFAM" id="SSF48264">
    <property type="entry name" value="Cytochrome P450"/>
    <property type="match status" value="1"/>
</dbReference>
<evidence type="ECO:0000256" key="12">
    <source>
        <dbReference type="ARBA" id="ARBA00023136"/>
    </source>
</evidence>
<keyword evidence="6 13" id="KW-0479">Metal-binding</keyword>
<keyword evidence="9" id="KW-0560">Oxidoreductase</keyword>
<dbReference type="EMBL" id="CAJPVJ010002853">
    <property type="protein sequence ID" value="CAG2166869.1"/>
    <property type="molecule type" value="Genomic_DNA"/>
</dbReference>
<sequence>MDSITEYPIKKNIFAIQYELTVNSGEDISDPKGSAEELKVNTKLGNICIPKNSEIWIPVSAVHRDPDYYSNAEVFKPERFLVKSRSKVIEGSYVAFGGDGARGCIAQSVALLEIKLCLISLLKNYRFAKCGLTKELQYESSNEMFASMTPTNVFVKIIKRSKGILE</sequence>
<gene>
    <name evidence="14" type="ORF">ONB1V03_LOCUS6384</name>
</gene>
<keyword evidence="8" id="KW-0492">Microsome</keyword>
<dbReference type="GO" id="GO:0016705">
    <property type="term" value="F:oxidoreductase activity, acting on paired donors, with incorporation or reduction of molecular oxygen"/>
    <property type="evidence" value="ECO:0007669"/>
    <property type="project" value="InterPro"/>
</dbReference>
<evidence type="ECO:0008006" key="16">
    <source>
        <dbReference type="Google" id="ProtNLM"/>
    </source>
</evidence>
<evidence type="ECO:0000256" key="2">
    <source>
        <dbReference type="ARBA" id="ARBA00004174"/>
    </source>
</evidence>
<keyword evidence="11" id="KW-0503">Monooxygenase</keyword>
<evidence type="ECO:0000256" key="6">
    <source>
        <dbReference type="ARBA" id="ARBA00022723"/>
    </source>
</evidence>
<evidence type="ECO:0000256" key="11">
    <source>
        <dbReference type="ARBA" id="ARBA00023033"/>
    </source>
</evidence>
<name>A0A7R9LTS3_9ACAR</name>
<evidence type="ECO:0000256" key="7">
    <source>
        <dbReference type="ARBA" id="ARBA00022824"/>
    </source>
</evidence>
<reference evidence="14" key="1">
    <citation type="submission" date="2020-11" db="EMBL/GenBank/DDBJ databases">
        <authorList>
            <person name="Tran Van P."/>
        </authorList>
    </citation>
    <scope>NUCLEOTIDE SEQUENCE</scope>
</reference>
<evidence type="ECO:0000313" key="15">
    <source>
        <dbReference type="Proteomes" id="UP000728032"/>
    </source>
</evidence>
<keyword evidence="15" id="KW-1185">Reference proteome</keyword>
<dbReference type="Gene3D" id="1.10.630.10">
    <property type="entry name" value="Cytochrome P450"/>
    <property type="match status" value="1"/>
</dbReference>
<evidence type="ECO:0000256" key="5">
    <source>
        <dbReference type="ARBA" id="ARBA00022617"/>
    </source>
</evidence>
<dbReference type="EMBL" id="OC917678">
    <property type="protein sequence ID" value="CAD7647708.1"/>
    <property type="molecule type" value="Genomic_DNA"/>
</dbReference>